<sequence>MQDSENLALSEREGLPDALRVLTAEFDRDAWADHPNFSGLISFWLDRHLGFRSFLEAIRQETEAMLDGRKEFDRYRAVLSRRGSVLLQELHGHHTIEDQHYFPVLQKLDTRLERGFDILEADHHALDPLLQRFAERANGVLQSEDAKAADKPLATFLGEVRGLESLLDRHLVDEEDLVVPVLLKYAPEQFV</sequence>
<dbReference type="CDD" id="cd12108">
    <property type="entry name" value="Hr-like"/>
    <property type="match status" value="1"/>
</dbReference>
<dbReference type="Gene3D" id="1.20.120.520">
    <property type="entry name" value="nmb1532 protein domain like"/>
    <property type="match status" value="1"/>
</dbReference>
<feature type="domain" description="Hemerythrin-like" evidence="1">
    <location>
        <begin position="41"/>
        <end position="182"/>
    </location>
</feature>
<evidence type="ECO:0000259" key="1">
    <source>
        <dbReference type="Pfam" id="PF01814"/>
    </source>
</evidence>
<organism evidence="2 3">
    <name type="scientific">Algicella marina</name>
    <dbReference type="NCBI Taxonomy" id="2683284"/>
    <lineage>
        <taxon>Bacteria</taxon>
        <taxon>Pseudomonadati</taxon>
        <taxon>Pseudomonadota</taxon>
        <taxon>Alphaproteobacteria</taxon>
        <taxon>Rhodobacterales</taxon>
        <taxon>Paracoccaceae</taxon>
        <taxon>Algicella</taxon>
    </lineage>
</organism>
<dbReference type="RefSeq" id="WP_161863069.1">
    <property type="nucleotide sequence ID" value="NZ_CP046620.1"/>
</dbReference>
<dbReference type="Proteomes" id="UP000464495">
    <property type="component" value="Chromosome"/>
</dbReference>
<dbReference type="KEGG" id="amaq:GO499_15755"/>
<accession>A0A6P1T4A1</accession>
<gene>
    <name evidence="2" type="ORF">GO499_15755</name>
</gene>
<protein>
    <submittedName>
        <fullName evidence="2">Hemerythrin domain-containing protein</fullName>
    </submittedName>
</protein>
<name>A0A6P1T4A1_9RHOB</name>
<keyword evidence="3" id="KW-1185">Reference proteome</keyword>
<reference evidence="2 3" key="1">
    <citation type="submission" date="2019-12" db="EMBL/GenBank/DDBJ databases">
        <title>Complete genome sequence of Algicella marina strain 9Alg 56(T) isolated from the red alga Tichocarpus crinitus.</title>
        <authorList>
            <person name="Kim S.-G."/>
            <person name="Nedashkovskaya O.I."/>
        </authorList>
    </citation>
    <scope>NUCLEOTIDE SEQUENCE [LARGE SCALE GENOMIC DNA]</scope>
    <source>
        <strain evidence="2 3">9Alg 56</strain>
    </source>
</reference>
<dbReference type="EMBL" id="CP046620">
    <property type="protein sequence ID" value="QHQ36523.1"/>
    <property type="molecule type" value="Genomic_DNA"/>
</dbReference>
<proteinExistence type="predicted"/>
<dbReference type="AlphaFoldDB" id="A0A6P1T4A1"/>
<dbReference type="InterPro" id="IPR012312">
    <property type="entry name" value="Hemerythrin-like"/>
</dbReference>
<evidence type="ECO:0000313" key="2">
    <source>
        <dbReference type="EMBL" id="QHQ36523.1"/>
    </source>
</evidence>
<dbReference type="Pfam" id="PF01814">
    <property type="entry name" value="Hemerythrin"/>
    <property type="match status" value="1"/>
</dbReference>
<evidence type="ECO:0000313" key="3">
    <source>
        <dbReference type="Proteomes" id="UP000464495"/>
    </source>
</evidence>